<evidence type="ECO:0000256" key="1">
    <source>
        <dbReference type="SAM" id="MobiDB-lite"/>
    </source>
</evidence>
<protein>
    <submittedName>
        <fullName evidence="2">Uncharacterized protein</fullName>
    </submittedName>
</protein>
<dbReference type="OrthoDB" id="29058at2759"/>
<feature type="region of interest" description="Disordered" evidence="1">
    <location>
        <begin position="620"/>
        <end position="661"/>
    </location>
</feature>
<comment type="caution">
    <text evidence="2">The sequence shown here is derived from an EMBL/GenBank/DDBJ whole genome shotgun (WGS) entry which is preliminary data.</text>
</comment>
<feature type="region of interest" description="Disordered" evidence="1">
    <location>
        <begin position="171"/>
        <end position="210"/>
    </location>
</feature>
<organism evidence="2 3">
    <name type="scientific">Aphidius gifuensis</name>
    <name type="common">Parasitoid wasp</name>
    <dbReference type="NCBI Taxonomy" id="684658"/>
    <lineage>
        <taxon>Eukaryota</taxon>
        <taxon>Metazoa</taxon>
        <taxon>Ecdysozoa</taxon>
        <taxon>Arthropoda</taxon>
        <taxon>Hexapoda</taxon>
        <taxon>Insecta</taxon>
        <taxon>Pterygota</taxon>
        <taxon>Neoptera</taxon>
        <taxon>Endopterygota</taxon>
        <taxon>Hymenoptera</taxon>
        <taxon>Apocrita</taxon>
        <taxon>Ichneumonoidea</taxon>
        <taxon>Braconidae</taxon>
        <taxon>Aphidiinae</taxon>
        <taxon>Aphidius</taxon>
    </lineage>
</organism>
<dbReference type="Proteomes" id="UP000639338">
    <property type="component" value="Unassembled WGS sequence"/>
</dbReference>
<sequence length="683" mass="76796">MEINPSKMDMETADLNPTEWFQKFIEISREKFELSRKSSDDRSRHCLICDKIFCCEDCCTNHIKKKHPNIDVNCSLCRSGLLTIKNFSDDKFFCHVIFHHLPLHCNKCGKLFNNSSDLKNLGCCKYNLSHEKSILMSNKSNQSLETTSSSIKTPTNLIKFKSQLFDNNQKNFTSPPQFSRQTSTPMQTPVVKKNDSSTTSSSSSPASFDTNKNNKLIIQVTSPSIIDDTKSESIDTSNKLKINDKTPLKSILIRDDDSKYSSKYKTGRKLSSMEELDETSDMDLTDPRESVLPLANKSDETSESDMDLTDPFNGVLISESKNITSPINTVNQSGIKDLEKKVRFIDQCNESIDEVDDKNKSLMNNTNDDDEDEDDYFDACQSMSEHSSYVDKIKPTDANNSNIEYERKVETTISVRNYNDNKNSKVKMIMMIIEKNIDTSVSDLTPFIESGLRKLDKLSSNVVDKKSSCNFVDNSKNNLYVDTWQSTSKIETLTSRPSATLSPIKNDEKIATDTMKNDGIFSTVANVIKNTIRGLTNINTDKKLDTKCDDGDEPAASSTICINPYVSPSTSNYHEQQQQVDYINNNKKLPSLASNLLSKLKSPGSPLLAGKSVGIVSSTGKRRRDDLNDCNLSSDYDDDGDHDGNGCPDGQVNSPLHKRKKIWNFRSREPLSRMKPDPVSSFD</sequence>
<accession>A0A834XRK6</accession>
<reference evidence="2 3" key="1">
    <citation type="submission" date="2020-08" db="EMBL/GenBank/DDBJ databases">
        <title>Aphidius gifuensis genome sequencing and assembly.</title>
        <authorList>
            <person name="Du Z."/>
        </authorList>
    </citation>
    <scope>NUCLEOTIDE SEQUENCE [LARGE SCALE GENOMIC DNA]</scope>
    <source>
        <strain evidence="2">YNYX2018</strain>
        <tissue evidence="2">Adults</tissue>
    </source>
</reference>
<feature type="region of interest" description="Disordered" evidence="1">
    <location>
        <begin position="261"/>
        <end position="290"/>
    </location>
</feature>
<proteinExistence type="predicted"/>
<evidence type="ECO:0000313" key="2">
    <source>
        <dbReference type="EMBL" id="KAF7989536.1"/>
    </source>
</evidence>
<dbReference type="EMBL" id="JACMRX010000005">
    <property type="protein sequence ID" value="KAF7989536.1"/>
    <property type="molecule type" value="Genomic_DNA"/>
</dbReference>
<evidence type="ECO:0000313" key="3">
    <source>
        <dbReference type="Proteomes" id="UP000639338"/>
    </source>
</evidence>
<feature type="compositionally biased region" description="Acidic residues" evidence="1">
    <location>
        <begin position="274"/>
        <end position="284"/>
    </location>
</feature>
<name>A0A834XRK6_APHGI</name>
<gene>
    <name evidence="2" type="ORF">HCN44_008210</name>
</gene>
<feature type="compositionally biased region" description="Polar residues" evidence="1">
    <location>
        <begin position="171"/>
        <end position="187"/>
    </location>
</feature>
<dbReference type="AlphaFoldDB" id="A0A834XRK6"/>
<keyword evidence="3" id="KW-1185">Reference proteome</keyword>